<dbReference type="PROSITE" id="PS51186">
    <property type="entry name" value="GNAT"/>
    <property type="match status" value="1"/>
</dbReference>
<evidence type="ECO:0000313" key="2">
    <source>
        <dbReference type="EMBL" id="BDU00248.1"/>
    </source>
</evidence>
<dbReference type="Proteomes" id="UP001317870">
    <property type="component" value="Chromosome"/>
</dbReference>
<proteinExistence type="predicted"/>
<dbReference type="EMBL" id="AP026978">
    <property type="protein sequence ID" value="BDU00248.1"/>
    <property type="molecule type" value="Genomic_DNA"/>
</dbReference>
<keyword evidence="3" id="KW-1185">Reference proteome</keyword>
<evidence type="ECO:0000313" key="3">
    <source>
        <dbReference type="Proteomes" id="UP001317870"/>
    </source>
</evidence>
<dbReference type="Gene3D" id="3.40.630.30">
    <property type="match status" value="1"/>
</dbReference>
<name>A0ABM8CYY8_9NOCA</name>
<dbReference type="InterPro" id="IPR051908">
    <property type="entry name" value="Ribosomal_N-acetyltransferase"/>
</dbReference>
<dbReference type="PANTHER" id="PTHR43441:SF10">
    <property type="entry name" value="ACETYLTRANSFERASE"/>
    <property type="match status" value="1"/>
</dbReference>
<evidence type="ECO:0000259" key="1">
    <source>
        <dbReference type="PROSITE" id="PS51186"/>
    </source>
</evidence>
<sequence length="185" mass="20009">MPDVVAADVFAAGSQPVLRSEAVLLRPWVNADAAVIRAVYEDPEIQRWHVRDVVSEGEALELIARWRAGWCNGDGPQWAVVVGDVVAARVGLRGMSPPDGSAGIAYWTAPGWRGRGVTPAAVEAVTRWAFGVGFHRLEVSHSVRNLPSCRAAVKAGFAPESVRRSAGLHADGWHDMHLHARIRPT</sequence>
<dbReference type="Pfam" id="PF13302">
    <property type="entry name" value="Acetyltransf_3"/>
    <property type="match status" value="1"/>
</dbReference>
<accession>A0ABM8CYY8</accession>
<feature type="domain" description="N-acetyltransferase" evidence="1">
    <location>
        <begin position="23"/>
        <end position="179"/>
    </location>
</feature>
<dbReference type="InterPro" id="IPR000182">
    <property type="entry name" value="GNAT_dom"/>
</dbReference>
<dbReference type="InterPro" id="IPR016181">
    <property type="entry name" value="Acyl_CoA_acyltransferase"/>
</dbReference>
<reference evidence="2 3" key="1">
    <citation type="submission" date="2022-11" db="EMBL/GenBank/DDBJ databases">
        <title>Genome Sequencing of Nocardia sp. ON39_IFM12276 and assembly.</title>
        <authorList>
            <person name="Shimojima M."/>
            <person name="Toyokawa M."/>
            <person name="Uesaka K."/>
        </authorList>
    </citation>
    <scope>NUCLEOTIDE SEQUENCE [LARGE SCALE GENOMIC DNA]</scope>
    <source>
        <strain evidence="2 3">IFM 12276</strain>
    </source>
</reference>
<organism evidence="2 3">
    <name type="scientific">Nocardia sputorum</name>
    <dbReference type="NCBI Taxonomy" id="2984338"/>
    <lineage>
        <taxon>Bacteria</taxon>
        <taxon>Bacillati</taxon>
        <taxon>Actinomycetota</taxon>
        <taxon>Actinomycetes</taxon>
        <taxon>Mycobacteriales</taxon>
        <taxon>Nocardiaceae</taxon>
        <taxon>Nocardia</taxon>
    </lineage>
</organism>
<dbReference type="SUPFAM" id="SSF55729">
    <property type="entry name" value="Acyl-CoA N-acyltransferases (Nat)"/>
    <property type="match status" value="1"/>
</dbReference>
<dbReference type="PANTHER" id="PTHR43441">
    <property type="entry name" value="RIBOSOMAL-PROTEIN-SERINE ACETYLTRANSFERASE"/>
    <property type="match status" value="1"/>
</dbReference>
<protein>
    <submittedName>
        <fullName evidence="2">Acetyltransferase</fullName>
    </submittedName>
</protein>
<gene>
    <name evidence="2" type="ORF">IFM12276_32760</name>
</gene>